<dbReference type="Pfam" id="PF06750">
    <property type="entry name" value="A24_N_bact"/>
    <property type="match status" value="1"/>
</dbReference>
<keyword evidence="9" id="KW-0808">Transferase</keyword>
<dbReference type="EMBL" id="SOFP01000050">
    <property type="protein sequence ID" value="TFC13978.1"/>
    <property type="molecule type" value="Genomic_DNA"/>
</dbReference>
<dbReference type="InterPro" id="IPR010627">
    <property type="entry name" value="Prepilin_pept_A24_N"/>
</dbReference>
<feature type="transmembrane region" description="Helical" evidence="10">
    <location>
        <begin position="211"/>
        <end position="228"/>
    </location>
</feature>
<dbReference type="AlphaFoldDB" id="A0A4R8WQS1"/>
<proteinExistence type="inferred from homology"/>
<keyword evidence="7 10" id="KW-0472">Membrane</keyword>
<feature type="domain" description="Prepilin type IV endopeptidase peptidase" evidence="11">
    <location>
        <begin position="113"/>
        <end position="224"/>
    </location>
</feature>
<keyword evidence="9" id="KW-0511">Multifunctional enzyme</keyword>
<dbReference type="EC" id="3.4.23.43" evidence="9"/>
<dbReference type="InterPro" id="IPR000045">
    <property type="entry name" value="Prepilin_IV_endopep_pep"/>
</dbReference>
<dbReference type="Gene3D" id="1.20.120.1220">
    <property type="match status" value="1"/>
</dbReference>
<dbReference type="RefSeq" id="WP_134567794.1">
    <property type="nucleotide sequence ID" value="NZ_SOFP01000050.1"/>
</dbReference>
<keyword evidence="5 9" id="KW-0812">Transmembrane</keyword>
<gene>
    <name evidence="13" type="ORF">E3O19_11610</name>
</gene>
<dbReference type="PANTHER" id="PTHR30487:SF0">
    <property type="entry name" value="PREPILIN LEADER PEPTIDASE_N-METHYLTRANSFERASE-RELATED"/>
    <property type="match status" value="1"/>
</dbReference>
<evidence type="ECO:0000256" key="10">
    <source>
        <dbReference type="SAM" id="Phobius"/>
    </source>
</evidence>
<dbReference type="GO" id="GO:0004190">
    <property type="term" value="F:aspartic-type endopeptidase activity"/>
    <property type="evidence" value="ECO:0007669"/>
    <property type="project" value="UniProtKB-EC"/>
</dbReference>
<sequence length="269" mass="27869">MPVILVGAFGLLIGSFLNVVIFRVPAGRSLIAPASACGSCGTPIRPWDNVPVLSWIFLRARCRDCGASISLRYPLVELGTALFFATVAFRFGPGLVGPVGPINALIILPAFLYFASISVALALIDLDTHRLPNSLVLPSYVVGLVLLGAAGGIGNDLGPILRGALGLCILWAVYLVLALAVPGGMGFGDVKLAGVIGLFLGYLGWGELAVGAFAAFLLGGIFALGLVAAKRANRKSAIPFGPWMLAGAWVGVFFGATVWDGYLNLLGMA</sequence>
<feature type="transmembrane region" description="Helical" evidence="10">
    <location>
        <begin position="240"/>
        <end position="259"/>
    </location>
</feature>
<keyword evidence="14" id="KW-1185">Reference proteome</keyword>
<evidence type="ECO:0000313" key="13">
    <source>
        <dbReference type="EMBL" id="TFC13978.1"/>
    </source>
</evidence>
<feature type="transmembrane region" description="Helical" evidence="10">
    <location>
        <begin position="188"/>
        <end position="205"/>
    </location>
</feature>
<feature type="transmembrane region" description="Helical" evidence="10">
    <location>
        <begin position="73"/>
        <end position="92"/>
    </location>
</feature>
<keyword evidence="9" id="KW-0378">Hydrolase</keyword>
<feature type="domain" description="Prepilin peptidase A24 N-terminal" evidence="12">
    <location>
        <begin position="9"/>
        <end position="91"/>
    </location>
</feature>
<feature type="transmembrane region" description="Helical" evidence="10">
    <location>
        <begin position="104"/>
        <end position="123"/>
    </location>
</feature>
<dbReference type="PRINTS" id="PR00864">
    <property type="entry name" value="PREPILNPTASE"/>
</dbReference>
<dbReference type="GO" id="GO:0032259">
    <property type="term" value="P:methylation"/>
    <property type="evidence" value="ECO:0007669"/>
    <property type="project" value="UniProtKB-KW"/>
</dbReference>
<dbReference type="PANTHER" id="PTHR30487">
    <property type="entry name" value="TYPE 4 PREPILIN-LIKE PROTEINS LEADER PEPTIDE-PROCESSING ENZYME"/>
    <property type="match status" value="1"/>
</dbReference>
<dbReference type="EC" id="2.1.1.-" evidence="9"/>
<evidence type="ECO:0000256" key="3">
    <source>
        <dbReference type="ARBA" id="ARBA00022475"/>
    </source>
</evidence>
<evidence type="ECO:0000256" key="2">
    <source>
        <dbReference type="ARBA" id="ARBA00005801"/>
    </source>
</evidence>
<comment type="subcellular location">
    <subcellularLocation>
        <location evidence="1">Cell inner membrane</location>
        <topology evidence="1">Multi-pass membrane protein</topology>
    </subcellularLocation>
    <subcellularLocation>
        <location evidence="9">Cell membrane</location>
        <topology evidence="9">Multi-pass membrane protein</topology>
    </subcellularLocation>
</comment>
<evidence type="ECO:0000313" key="14">
    <source>
        <dbReference type="Proteomes" id="UP000298412"/>
    </source>
</evidence>
<feature type="transmembrane region" description="Helical" evidence="10">
    <location>
        <begin position="6"/>
        <end position="24"/>
    </location>
</feature>
<dbReference type="GO" id="GO:0005886">
    <property type="term" value="C:plasma membrane"/>
    <property type="evidence" value="ECO:0007669"/>
    <property type="project" value="UniProtKB-SubCell"/>
</dbReference>
<reference evidence="13 14" key="1">
    <citation type="submission" date="2019-03" db="EMBL/GenBank/DDBJ databases">
        <title>Genomics of glacier-inhabiting Cryobacterium strains.</title>
        <authorList>
            <person name="Liu Q."/>
            <person name="Xin Y.-H."/>
        </authorList>
    </citation>
    <scope>NUCLEOTIDE SEQUENCE [LARGE SCALE GENOMIC DNA]</scope>
    <source>
        <strain evidence="13 14">MDT1-3</strain>
    </source>
</reference>
<feature type="transmembrane region" description="Helical" evidence="10">
    <location>
        <begin position="135"/>
        <end position="154"/>
    </location>
</feature>
<evidence type="ECO:0000256" key="4">
    <source>
        <dbReference type="ARBA" id="ARBA00022519"/>
    </source>
</evidence>
<dbReference type="Pfam" id="PF01478">
    <property type="entry name" value="Peptidase_A24"/>
    <property type="match status" value="1"/>
</dbReference>
<keyword evidence="9" id="KW-0645">Protease</keyword>
<comment type="catalytic activity">
    <reaction evidence="9">
        <text>Typically cleaves a -Gly-|-Phe- bond to release an N-terminal, basic peptide of 5-8 residues from type IV prepilin, and then N-methylates the new N-terminal amino group, the methyl donor being S-adenosyl-L-methionine.</text>
        <dbReference type="EC" id="3.4.23.43"/>
    </reaction>
</comment>
<keyword evidence="9" id="KW-0489">Methyltransferase</keyword>
<dbReference type="OrthoDB" id="2087435at2"/>
<keyword evidence="3" id="KW-1003">Cell membrane</keyword>
<dbReference type="InterPro" id="IPR014032">
    <property type="entry name" value="Peptidase_A24A_bac"/>
</dbReference>
<organism evidence="13 14">
    <name type="scientific">Cryobacterium algoritolerans</name>
    <dbReference type="NCBI Taxonomy" id="1259184"/>
    <lineage>
        <taxon>Bacteria</taxon>
        <taxon>Bacillati</taxon>
        <taxon>Actinomycetota</taxon>
        <taxon>Actinomycetes</taxon>
        <taxon>Micrococcales</taxon>
        <taxon>Microbacteriaceae</taxon>
        <taxon>Cryobacterium</taxon>
    </lineage>
</organism>
<evidence type="ECO:0000256" key="7">
    <source>
        <dbReference type="ARBA" id="ARBA00023136"/>
    </source>
</evidence>
<evidence type="ECO:0000256" key="1">
    <source>
        <dbReference type="ARBA" id="ARBA00004429"/>
    </source>
</evidence>
<accession>A0A4R8WQS1</accession>
<dbReference type="Proteomes" id="UP000298412">
    <property type="component" value="Unassembled WGS sequence"/>
</dbReference>
<name>A0A4R8WQS1_9MICO</name>
<evidence type="ECO:0000259" key="12">
    <source>
        <dbReference type="Pfam" id="PF06750"/>
    </source>
</evidence>
<keyword evidence="4" id="KW-0997">Cell inner membrane</keyword>
<protein>
    <recommendedName>
        <fullName evidence="9">Prepilin leader peptidase/N-methyltransferase</fullName>
        <ecNumber evidence="9">2.1.1.-</ecNumber>
        <ecNumber evidence="9">3.4.23.43</ecNumber>
    </recommendedName>
</protein>
<evidence type="ECO:0000256" key="8">
    <source>
        <dbReference type="RuleBase" id="RU003793"/>
    </source>
</evidence>
<comment type="similarity">
    <text evidence="2 8">Belongs to the peptidase A24 family.</text>
</comment>
<evidence type="ECO:0000259" key="11">
    <source>
        <dbReference type="Pfam" id="PF01478"/>
    </source>
</evidence>
<comment type="function">
    <text evidence="9">Plays an essential role in type IV pili and type II pseudopili formation by proteolytically removing the leader sequence from substrate proteins and subsequently monomethylating the alpha-amino group of the newly exposed N-terminal phenylalanine.</text>
</comment>
<dbReference type="GO" id="GO:0006465">
    <property type="term" value="P:signal peptide processing"/>
    <property type="evidence" value="ECO:0007669"/>
    <property type="project" value="TreeGrafter"/>
</dbReference>
<evidence type="ECO:0000256" key="6">
    <source>
        <dbReference type="ARBA" id="ARBA00022989"/>
    </source>
</evidence>
<dbReference type="GO" id="GO:0008168">
    <property type="term" value="F:methyltransferase activity"/>
    <property type="evidence" value="ECO:0007669"/>
    <property type="project" value="UniProtKB-KW"/>
</dbReference>
<evidence type="ECO:0000256" key="5">
    <source>
        <dbReference type="ARBA" id="ARBA00022692"/>
    </source>
</evidence>
<evidence type="ECO:0000256" key="9">
    <source>
        <dbReference type="RuleBase" id="RU003794"/>
    </source>
</evidence>
<dbReference type="InterPro" id="IPR050882">
    <property type="entry name" value="Prepilin_peptidase/N-MTase"/>
</dbReference>
<keyword evidence="6 10" id="KW-1133">Transmembrane helix</keyword>
<feature type="transmembrane region" description="Helical" evidence="10">
    <location>
        <begin position="160"/>
        <end position="181"/>
    </location>
</feature>
<comment type="caution">
    <text evidence="13">The sequence shown here is derived from an EMBL/GenBank/DDBJ whole genome shotgun (WGS) entry which is preliminary data.</text>
</comment>